<dbReference type="InterPro" id="IPR033985">
    <property type="entry name" value="SusD-like_N"/>
</dbReference>
<evidence type="ECO:0000256" key="5">
    <source>
        <dbReference type="ARBA" id="ARBA00023237"/>
    </source>
</evidence>
<evidence type="ECO:0000259" key="6">
    <source>
        <dbReference type="Pfam" id="PF07980"/>
    </source>
</evidence>
<evidence type="ECO:0000259" key="7">
    <source>
        <dbReference type="Pfam" id="PF14322"/>
    </source>
</evidence>
<accession>A0A174DV45</accession>
<dbReference type="EMBL" id="CYZH01000007">
    <property type="protein sequence ID" value="CUO27915.1"/>
    <property type="molecule type" value="Genomic_DNA"/>
</dbReference>
<dbReference type="CDD" id="cd08977">
    <property type="entry name" value="SusD"/>
    <property type="match status" value="1"/>
</dbReference>
<organism evidence="8 9">
    <name type="scientific">Bacteroides finegoldii</name>
    <dbReference type="NCBI Taxonomy" id="338188"/>
    <lineage>
        <taxon>Bacteria</taxon>
        <taxon>Pseudomonadati</taxon>
        <taxon>Bacteroidota</taxon>
        <taxon>Bacteroidia</taxon>
        <taxon>Bacteroidales</taxon>
        <taxon>Bacteroidaceae</taxon>
        <taxon>Bacteroides</taxon>
    </lineage>
</organism>
<dbReference type="RefSeq" id="WP_055278891.1">
    <property type="nucleotide sequence ID" value="NZ_CABIXA010000007.1"/>
</dbReference>
<proteinExistence type="inferred from homology"/>
<name>A0A174DV45_9BACE</name>
<evidence type="ECO:0000256" key="2">
    <source>
        <dbReference type="ARBA" id="ARBA00006275"/>
    </source>
</evidence>
<evidence type="ECO:0000313" key="8">
    <source>
        <dbReference type="EMBL" id="CUO27915.1"/>
    </source>
</evidence>
<dbReference type="InterPro" id="IPR011990">
    <property type="entry name" value="TPR-like_helical_dom_sf"/>
</dbReference>
<evidence type="ECO:0000256" key="3">
    <source>
        <dbReference type="ARBA" id="ARBA00022729"/>
    </source>
</evidence>
<keyword evidence="5" id="KW-0998">Cell outer membrane</keyword>
<evidence type="ECO:0000256" key="4">
    <source>
        <dbReference type="ARBA" id="ARBA00023136"/>
    </source>
</evidence>
<gene>
    <name evidence="8" type="ORF">ERS852397_01715</name>
</gene>
<comment type="subcellular location">
    <subcellularLocation>
        <location evidence="1">Cell outer membrane</location>
    </subcellularLocation>
</comment>
<feature type="domain" description="RagB/SusD" evidence="6">
    <location>
        <begin position="311"/>
        <end position="446"/>
    </location>
</feature>
<evidence type="ECO:0000313" key="9">
    <source>
        <dbReference type="Proteomes" id="UP000095517"/>
    </source>
</evidence>
<dbReference type="GO" id="GO:0009279">
    <property type="term" value="C:cell outer membrane"/>
    <property type="evidence" value="ECO:0007669"/>
    <property type="project" value="UniProtKB-SubCell"/>
</dbReference>
<protein>
    <submittedName>
        <fullName evidence="8">RagB/SusD domain-containing protein</fullName>
    </submittedName>
</protein>
<dbReference type="Gene3D" id="1.25.40.390">
    <property type="match status" value="1"/>
</dbReference>
<keyword evidence="3" id="KW-0732">Signal</keyword>
<dbReference type="Pfam" id="PF07980">
    <property type="entry name" value="SusD_RagB"/>
    <property type="match status" value="1"/>
</dbReference>
<dbReference type="SUPFAM" id="SSF48452">
    <property type="entry name" value="TPR-like"/>
    <property type="match status" value="1"/>
</dbReference>
<dbReference type="AlphaFoldDB" id="A0A174DV45"/>
<reference evidence="8 9" key="1">
    <citation type="submission" date="2015-09" db="EMBL/GenBank/DDBJ databases">
        <authorList>
            <consortium name="Pathogen Informatics"/>
        </authorList>
    </citation>
    <scope>NUCLEOTIDE SEQUENCE [LARGE SCALE GENOMIC DNA]</scope>
    <source>
        <strain evidence="8 9">2789STDY5608840</strain>
    </source>
</reference>
<comment type="similarity">
    <text evidence="2">Belongs to the SusD family.</text>
</comment>
<feature type="domain" description="SusD-like N-terminal" evidence="7">
    <location>
        <begin position="37"/>
        <end position="224"/>
    </location>
</feature>
<dbReference type="Pfam" id="PF14322">
    <property type="entry name" value="SusD-like_3"/>
    <property type="match status" value="1"/>
</dbReference>
<dbReference type="STRING" id="338188.ERS852397_01715"/>
<dbReference type="InterPro" id="IPR012944">
    <property type="entry name" value="SusD_RagB_dom"/>
</dbReference>
<sequence>MKRIKSIYRFLVLTGCIVMTSCSNYLDIQPVGKVIPNTLEEYRALMTTAYSKDLLDRSVCDMRTKDITVKKDNIDQNNYGDIEKWINNSTSAREFGWLDYYENIYYANAIIDKQDEITEGSEQDINQLVGEAYLMRGYMHFLLVNFYGQPYTKEGAPKTKSIPLKLTLDLEEIPSRNTVEEVYTSILEDIESARNLITKKEWELGYNYRFNTLSVDAFEARVRLYKGEWQLAYDAAERVLKQKATLEDYNNPDAKANLYTSVESITAYERIYEPTSTLDASKATQSFVDMFSEGDLRPIRYFGEKDNEIDYYPIIKTNGSVDYKCSFRVGELYLNSAEAAARLGHLPEARNRLLQLMEKRYNPEKYELKKDEINKMEQEILISEILDERARELAFEGHRWFDLRRTTRPRIEKTLYSGQTIILEQNDERYTLRIPQSAIEANPNLSN</sequence>
<evidence type="ECO:0000256" key="1">
    <source>
        <dbReference type="ARBA" id="ARBA00004442"/>
    </source>
</evidence>
<dbReference type="PROSITE" id="PS51257">
    <property type="entry name" value="PROKAR_LIPOPROTEIN"/>
    <property type="match status" value="1"/>
</dbReference>
<dbReference type="Proteomes" id="UP000095517">
    <property type="component" value="Unassembled WGS sequence"/>
</dbReference>
<keyword evidence="4" id="KW-0472">Membrane</keyword>